<keyword evidence="2" id="KW-1185">Reference proteome</keyword>
<organism evidence="1 2">
    <name type="scientific">Gottfriedia endophytica</name>
    <dbReference type="NCBI Taxonomy" id="2820819"/>
    <lineage>
        <taxon>Bacteria</taxon>
        <taxon>Bacillati</taxon>
        <taxon>Bacillota</taxon>
        <taxon>Bacilli</taxon>
        <taxon>Bacillales</taxon>
        <taxon>Bacillaceae</taxon>
        <taxon>Gottfriedia</taxon>
    </lineage>
</organism>
<dbReference type="RefSeq" id="WP_209407118.1">
    <property type="nucleotide sequence ID" value="NZ_JAGIYQ010000014.1"/>
</dbReference>
<comment type="caution">
    <text evidence="1">The sequence shown here is derived from an EMBL/GenBank/DDBJ whole genome shotgun (WGS) entry which is preliminary data.</text>
</comment>
<evidence type="ECO:0008006" key="3">
    <source>
        <dbReference type="Google" id="ProtNLM"/>
    </source>
</evidence>
<sequence>MKEKYSILDAKQEKAIIALINEPTITRAARAAGIGETTLYRWLQEEGFNKEYRSVRKQALSQTIARLQTGTTKAAETLEEVMDDKEASSSSRVTASKTVLEMAFKAYELEELASKMDDLEKRLDDSLK</sequence>
<reference evidence="1" key="1">
    <citation type="submission" date="2021-04" db="EMBL/GenBank/DDBJ databases">
        <title>Genome seq and assembly of Bacillus sp.</title>
        <authorList>
            <person name="Chhetri G."/>
        </authorList>
    </citation>
    <scope>NUCLEOTIDE SEQUENCE</scope>
    <source>
        <strain evidence="1">RG28</strain>
    </source>
</reference>
<accession>A0A940NU23</accession>
<dbReference type="Gene3D" id="1.10.10.60">
    <property type="entry name" value="Homeodomain-like"/>
    <property type="match status" value="1"/>
</dbReference>
<evidence type="ECO:0000313" key="1">
    <source>
        <dbReference type="EMBL" id="MBP0726776.1"/>
    </source>
</evidence>
<gene>
    <name evidence="1" type="ORF">J5Y03_16580</name>
</gene>
<evidence type="ECO:0000313" key="2">
    <source>
        <dbReference type="Proteomes" id="UP000682134"/>
    </source>
</evidence>
<protein>
    <recommendedName>
        <fullName evidence="3">Transposase</fullName>
    </recommendedName>
</protein>
<dbReference type="AlphaFoldDB" id="A0A940NU23"/>
<dbReference type="EMBL" id="JAGIYQ010000014">
    <property type="protein sequence ID" value="MBP0726776.1"/>
    <property type="molecule type" value="Genomic_DNA"/>
</dbReference>
<name>A0A940NU23_9BACI</name>
<dbReference type="Proteomes" id="UP000682134">
    <property type="component" value="Unassembled WGS sequence"/>
</dbReference>
<proteinExistence type="predicted"/>